<protein>
    <submittedName>
        <fullName evidence="1">Uncharacterized protein</fullName>
    </submittedName>
</protein>
<gene>
    <name evidence="1" type="ORF">DPEC_G00339620</name>
</gene>
<organism evidence="1 2">
    <name type="scientific">Dallia pectoralis</name>
    <name type="common">Alaska blackfish</name>
    <dbReference type="NCBI Taxonomy" id="75939"/>
    <lineage>
        <taxon>Eukaryota</taxon>
        <taxon>Metazoa</taxon>
        <taxon>Chordata</taxon>
        <taxon>Craniata</taxon>
        <taxon>Vertebrata</taxon>
        <taxon>Euteleostomi</taxon>
        <taxon>Actinopterygii</taxon>
        <taxon>Neopterygii</taxon>
        <taxon>Teleostei</taxon>
        <taxon>Protacanthopterygii</taxon>
        <taxon>Esociformes</taxon>
        <taxon>Umbridae</taxon>
        <taxon>Dallia</taxon>
    </lineage>
</organism>
<proteinExistence type="predicted"/>
<evidence type="ECO:0000313" key="2">
    <source>
        <dbReference type="Proteomes" id="UP001157502"/>
    </source>
</evidence>
<keyword evidence="2" id="KW-1185">Reference proteome</keyword>
<evidence type="ECO:0000313" key="1">
    <source>
        <dbReference type="EMBL" id="KAJ7986411.1"/>
    </source>
</evidence>
<comment type="caution">
    <text evidence="1">The sequence shown here is derived from an EMBL/GenBank/DDBJ whole genome shotgun (WGS) entry which is preliminary data.</text>
</comment>
<accession>A0ACC2F4Z7</accession>
<sequence length="173" mass="19139">MSSSGVCSFLSDQSTGLLGSCFAKTSGGRIKWVCGPSLDPKAVEQHGEYFTALHSQAHHPNHGDRCPPPPKRPIKRPHSPRYLQTPQRLCNRMFRYHGYDTPPYPFYCFLLARFLSEPSETCGELLGFGCLTKGIILESDVSVVTKSQYQALAVSATYTKEYLLATSDQSVMG</sequence>
<name>A0ACC2F4Z7_DALPE</name>
<reference evidence="1" key="1">
    <citation type="submission" date="2021-05" db="EMBL/GenBank/DDBJ databases">
        <authorList>
            <person name="Pan Q."/>
            <person name="Jouanno E."/>
            <person name="Zahm M."/>
            <person name="Klopp C."/>
            <person name="Cabau C."/>
            <person name="Louis A."/>
            <person name="Berthelot C."/>
            <person name="Parey E."/>
            <person name="Roest Crollius H."/>
            <person name="Montfort J."/>
            <person name="Robinson-Rechavi M."/>
            <person name="Bouchez O."/>
            <person name="Lampietro C."/>
            <person name="Lopez Roques C."/>
            <person name="Donnadieu C."/>
            <person name="Postlethwait J."/>
            <person name="Bobe J."/>
            <person name="Dillon D."/>
            <person name="Chandos A."/>
            <person name="von Hippel F."/>
            <person name="Guiguen Y."/>
        </authorList>
    </citation>
    <scope>NUCLEOTIDE SEQUENCE</scope>
    <source>
        <strain evidence="1">YG-Jan2019</strain>
    </source>
</reference>
<dbReference type="EMBL" id="CM055761">
    <property type="protein sequence ID" value="KAJ7986411.1"/>
    <property type="molecule type" value="Genomic_DNA"/>
</dbReference>
<dbReference type="Proteomes" id="UP001157502">
    <property type="component" value="Chromosome 34"/>
</dbReference>